<dbReference type="SUPFAM" id="SSF55073">
    <property type="entry name" value="Nucleotide cyclase"/>
    <property type="match status" value="1"/>
</dbReference>
<keyword evidence="3 6" id="KW-1133">Transmembrane helix</keyword>
<dbReference type="SUPFAM" id="SSF81324">
    <property type="entry name" value="Voltage-gated potassium channels"/>
    <property type="match status" value="1"/>
</dbReference>
<dbReference type="KEGG" id="tet:TTHERM_00279920"/>
<feature type="region of interest" description="Disordered" evidence="5">
    <location>
        <begin position="1"/>
        <end position="55"/>
    </location>
</feature>
<evidence type="ECO:0000256" key="3">
    <source>
        <dbReference type="ARBA" id="ARBA00022989"/>
    </source>
</evidence>
<dbReference type="Gene3D" id="1.20.120.350">
    <property type="entry name" value="Voltage-gated potassium channels. Chain C"/>
    <property type="match status" value="1"/>
</dbReference>
<feature type="transmembrane region" description="Helical" evidence="6">
    <location>
        <begin position="127"/>
        <end position="146"/>
    </location>
</feature>
<dbReference type="Gene3D" id="3.30.70.1230">
    <property type="entry name" value="Nucleotide cyclase"/>
    <property type="match status" value="1"/>
</dbReference>
<sequence length="1042" mass="118068">MESESPIKEININHNIDNENNTVQNNNEEKEFNPKIEKRNSSRNNSRKSSKKSTYKAMLREQKLGNMRSSQSLKNEAIDHYQPESCKDKIQSFVTSTPFSIVMAIITLYALFADDIRVAATTKDADPYFWGASAFCLAAFSLEIILQSISTPGYFLGFFFWLDFLSTVSLILDIGWISNLIFQTGKGKGGSVASLAKASRASRVGTRAGRIVRVVRLIRLVRLYKHAQQALQKQAKKFEEEQRQLMEEQKRMQQDQKSESFDSINDPQYQRNGTGNFKKGNSIRSKTPQITMLQQNGFTAAMNPALNGTQENGQDQQNDQMRTSQNKGEKGKMQTFLQRQGLDDQTNEIIPLNKNRVTPYDVNSKAKSNHSENNLVKSDMLEDQPQERNQKRHLSSNRDRNSSYSKSQSLNQSSNNNVSQSSATKASKLANQETKVGKALSDVTIKRVIVIVLCIMFSIPIFTYDTYTDPATSYQGGLSLIYQNKPSPIVYQNSISLYTSFNYNQFTPMIRLDIDGIKIFPGINDTDVPDFTTLRDADLTYYTYSDANGNIVATSIVSSQKSNQIDAGLSICRTVFVAVVLTIASIKFTGDVEKFILDPIENMLQKVKRISQNPLEAAQMEEKEQFAIEQLEQDGNVEELKRIKETEGYETTVLEKLIIRIGALLAVGFGEAGSEIIAKNMNNNGTVDPMLPGLKIMAVFGFCDIRNFTDATEVLQQGVMLFVNEIAQIVHQTVDQNLGSANKNIGDAFLLVWKFREQDYLKNADGTMEFLKNDITSNYADSSVIAFVKIMAAITLSKKLRKYKHHPGLQKRLKGYKVKMGFGLHFGWAIEGAIGSDYKIDASYLSPNVNIASRLEAATKQFGTGLLISGNLRDILSEKLQKQLRKIDCVTVKGSIVPLELYTCDVNLDRLYEKRKGKDPFDFSYFTPSMLRKKKVIDKMKRNALKSQILKGTQKPSDLFDKDHDIIEMRKEYTQEFYQAWEEAYKCYHDGKWVEAASLLKKTLVWFQFRQDGPSQTLYEHIKESTFIAPKDWKGFRILTEK</sequence>
<dbReference type="InParanoid" id="I7LVD2"/>
<dbReference type="EMBL" id="GG662656">
    <property type="protein sequence ID" value="EAR97903.2"/>
    <property type="molecule type" value="Genomic_DNA"/>
</dbReference>
<keyword evidence="2 6" id="KW-0812">Transmembrane</keyword>
<feature type="compositionally biased region" description="Basic residues" evidence="5">
    <location>
        <begin position="45"/>
        <end position="54"/>
    </location>
</feature>
<dbReference type="Pfam" id="PF00520">
    <property type="entry name" value="Ion_trans"/>
    <property type="match status" value="1"/>
</dbReference>
<feature type="compositionally biased region" description="Low complexity" evidence="5">
    <location>
        <begin position="402"/>
        <end position="422"/>
    </location>
</feature>
<feature type="compositionally biased region" description="Basic and acidic residues" evidence="5">
    <location>
        <begin position="27"/>
        <end position="40"/>
    </location>
</feature>
<evidence type="ECO:0000256" key="2">
    <source>
        <dbReference type="ARBA" id="ARBA00022692"/>
    </source>
</evidence>
<proteinExistence type="predicted"/>
<organism evidence="8 9">
    <name type="scientific">Tetrahymena thermophila (strain SB210)</name>
    <dbReference type="NCBI Taxonomy" id="312017"/>
    <lineage>
        <taxon>Eukaryota</taxon>
        <taxon>Sar</taxon>
        <taxon>Alveolata</taxon>
        <taxon>Ciliophora</taxon>
        <taxon>Intramacronucleata</taxon>
        <taxon>Oligohymenophorea</taxon>
        <taxon>Hymenostomatida</taxon>
        <taxon>Tetrahymenina</taxon>
        <taxon>Tetrahymenidae</taxon>
        <taxon>Tetrahymena</taxon>
    </lineage>
</organism>
<feature type="transmembrane region" description="Helical" evidence="6">
    <location>
        <begin position="153"/>
        <end position="177"/>
    </location>
</feature>
<dbReference type="GeneID" id="7843266"/>
<dbReference type="AlphaFoldDB" id="I7LVD2"/>
<accession>I7LVD2</accession>
<dbReference type="InterPro" id="IPR005821">
    <property type="entry name" value="Ion_trans_dom"/>
</dbReference>
<dbReference type="InterPro" id="IPR029787">
    <property type="entry name" value="Nucleotide_cyclase"/>
</dbReference>
<dbReference type="CDD" id="cd07302">
    <property type="entry name" value="CHD"/>
    <property type="match status" value="1"/>
</dbReference>
<dbReference type="InterPro" id="IPR001054">
    <property type="entry name" value="A/G_cyclase"/>
</dbReference>
<feature type="domain" description="Guanylate cyclase" evidence="7">
    <location>
        <begin position="699"/>
        <end position="856"/>
    </location>
</feature>
<evidence type="ECO:0000259" key="7">
    <source>
        <dbReference type="PROSITE" id="PS50125"/>
    </source>
</evidence>
<feature type="compositionally biased region" description="Basic and acidic residues" evidence="5">
    <location>
        <begin position="244"/>
        <end position="260"/>
    </location>
</feature>
<dbReference type="OrthoDB" id="60033at2759"/>
<keyword evidence="4 6" id="KW-0472">Membrane</keyword>
<dbReference type="GO" id="GO:0009190">
    <property type="term" value="P:cyclic nucleotide biosynthetic process"/>
    <property type="evidence" value="ECO:0007669"/>
    <property type="project" value="InterPro"/>
</dbReference>
<dbReference type="InterPro" id="IPR027359">
    <property type="entry name" value="Volt_channel_dom_sf"/>
</dbReference>
<evidence type="ECO:0000313" key="9">
    <source>
        <dbReference type="Proteomes" id="UP000009168"/>
    </source>
</evidence>
<reference evidence="9" key="1">
    <citation type="journal article" date="2006" name="PLoS Biol.">
        <title>Macronuclear genome sequence of the ciliate Tetrahymena thermophila, a model eukaryote.</title>
        <authorList>
            <person name="Eisen J.A."/>
            <person name="Coyne R.S."/>
            <person name="Wu M."/>
            <person name="Wu D."/>
            <person name="Thiagarajan M."/>
            <person name="Wortman J.R."/>
            <person name="Badger J.H."/>
            <person name="Ren Q."/>
            <person name="Amedeo P."/>
            <person name="Jones K.M."/>
            <person name="Tallon L.J."/>
            <person name="Delcher A.L."/>
            <person name="Salzberg S.L."/>
            <person name="Silva J.C."/>
            <person name="Haas B.J."/>
            <person name="Majoros W.H."/>
            <person name="Farzad M."/>
            <person name="Carlton J.M."/>
            <person name="Smith R.K. Jr."/>
            <person name="Garg J."/>
            <person name="Pearlman R.E."/>
            <person name="Karrer K.M."/>
            <person name="Sun L."/>
            <person name="Manning G."/>
            <person name="Elde N.C."/>
            <person name="Turkewitz A.P."/>
            <person name="Asai D.J."/>
            <person name="Wilkes D.E."/>
            <person name="Wang Y."/>
            <person name="Cai H."/>
            <person name="Collins K."/>
            <person name="Stewart B.A."/>
            <person name="Lee S.R."/>
            <person name="Wilamowska K."/>
            <person name="Weinberg Z."/>
            <person name="Ruzzo W.L."/>
            <person name="Wloga D."/>
            <person name="Gaertig J."/>
            <person name="Frankel J."/>
            <person name="Tsao C.-C."/>
            <person name="Gorovsky M.A."/>
            <person name="Keeling P.J."/>
            <person name="Waller R.F."/>
            <person name="Patron N.J."/>
            <person name="Cherry J.M."/>
            <person name="Stover N.A."/>
            <person name="Krieger C.J."/>
            <person name="del Toro C."/>
            <person name="Ryder H.F."/>
            <person name="Williamson S.C."/>
            <person name="Barbeau R.A."/>
            <person name="Hamilton E.P."/>
            <person name="Orias E."/>
        </authorList>
    </citation>
    <scope>NUCLEOTIDE SEQUENCE [LARGE SCALE GENOMIC DNA]</scope>
    <source>
        <strain evidence="9">SB210</strain>
    </source>
</reference>
<evidence type="ECO:0000256" key="4">
    <source>
        <dbReference type="ARBA" id="ARBA00023136"/>
    </source>
</evidence>
<protein>
    <submittedName>
        <fullName evidence="8">Cation channel family protein</fullName>
    </submittedName>
</protein>
<evidence type="ECO:0000256" key="1">
    <source>
        <dbReference type="ARBA" id="ARBA00004141"/>
    </source>
</evidence>
<keyword evidence="9" id="KW-1185">Reference proteome</keyword>
<dbReference type="GO" id="GO:0005216">
    <property type="term" value="F:monoatomic ion channel activity"/>
    <property type="evidence" value="ECO:0007669"/>
    <property type="project" value="InterPro"/>
</dbReference>
<feature type="transmembrane region" description="Helical" evidence="6">
    <location>
        <begin position="93"/>
        <end position="112"/>
    </location>
</feature>
<dbReference type="PANTHER" id="PTHR43336:SF3">
    <property type="entry name" value="GUANYLATE CYCLASE DOMAIN-CONTAINING PROTEIN"/>
    <property type="match status" value="1"/>
</dbReference>
<feature type="region of interest" description="Disordered" evidence="5">
    <location>
        <begin position="303"/>
        <end position="431"/>
    </location>
</feature>
<dbReference type="GO" id="GO:0035556">
    <property type="term" value="P:intracellular signal transduction"/>
    <property type="evidence" value="ECO:0007669"/>
    <property type="project" value="InterPro"/>
</dbReference>
<dbReference type="eggNOG" id="ENOG502QQYF">
    <property type="taxonomic scope" value="Eukaryota"/>
</dbReference>
<evidence type="ECO:0000313" key="8">
    <source>
        <dbReference type="EMBL" id="EAR97903.2"/>
    </source>
</evidence>
<evidence type="ECO:0000256" key="6">
    <source>
        <dbReference type="SAM" id="Phobius"/>
    </source>
</evidence>
<feature type="compositionally biased region" description="Low complexity" evidence="5">
    <location>
        <begin position="8"/>
        <end position="26"/>
    </location>
</feature>
<gene>
    <name evidence="8" type="ORF">TTHERM_00279920</name>
</gene>
<comment type="subcellular location">
    <subcellularLocation>
        <location evidence="1">Membrane</location>
        <topology evidence="1">Multi-pass membrane protein</topology>
    </subcellularLocation>
</comment>
<dbReference type="PANTHER" id="PTHR43336">
    <property type="entry name" value="OXYGEN SENSOR HISTIDINE KINASE RESPONSE REGULATOR DEVS/DOSS"/>
    <property type="match status" value="1"/>
</dbReference>
<dbReference type="RefSeq" id="XP_001018148.2">
    <property type="nucleotide sequence ID" value="XM_001018148.2"/>
</dbReference>
<feature type="compositionally biased region" description="Polar residues" evidence="5">
    <location>
        <begin position="335"/>
        <end position="348"/>
    </location>
</feature>
<dbReference type="FunCoup" id="I7LVD2">
    <property type="interactions" value="5"/>
</dbReference>
<dbReference type="Proteomes" id="UP000009168">
    <property type="component" value="Unassembled WGS sequence"/>
</dbReference>
<dbReference type="STRING" id="312017.I7LVD2"/>
<feature type="compositionally biased region" description="Polar residues" evidence="5">
    <location>
        <begin position="306"/>
        <end position="326"/>
    </location>
</feature>
<feature type="region of interest" description="Disordered" evidence="5">
    <location>
        <begin position="244"/>
        <end position="283"/>
    </location>
</feature>
<name>I7LVD2_TETTS</name>
<evidence type="ECO:0000256" key="5">
    <source>
        <dbReference type="SAM" id="MobiDB-lite"/>
    </source>
</evidence>
<feature type="compositionally biased region" description="Polar residues" evidence="5">
    <location>
        <begin position="261"/>
        <end position="275"/>
    </location>
</feature>
<dbReference type="Pfam" id="PF00211">
    <property type="entry name" value="Guanylate_cyc"/>
    <property type="match status" value="1"/>
</dbReference>
<dbReference type="PROSITE" id="PS50125">
    <property type="entry name" value="GUANYLATE_CYCLASE_2"/>
    <property type="match status" value="1"/>
</dbReference>
<dbReference type="GO" id="GO:0016020">
    <property type="term" value="C:membrane"/>
    <property type="evidence" value="ECO:0007669"/>
    <property type="project" value="UniProtKB-SubCell"/>
</dbReference>